<dbReference type="SUPFAM" id="SSF103657">
    <property type="entry name" value="BAR/IMD domain-like"/>
    <property type="match status" value="1"/>
</dbReference>
<dbReference type="EMBL" id="OZ037951">
    <property type="protein sequence ID" value="CAL1715070.1"/>
    <property type="molecule type" value="Genomic_DNA"/>
</dbReference>
<dbReference type="Gene3D" id="1.20.1270.60">
    <property type="entry name" value="Arfaptin homology (AH) domain/BAR domain"/>
    <property type="match status" value="1"/>
</dbReference>
<dbReference type="PROSITE" id="PS50195">
    <property type="entry name" value="PX"/>
    <property type="match status" value="1"/>
</dbReference>
<feature type="compositionally biased region" description="Pro residues" evidence="1">
    <location>
        <begin position="139"/>
        <end position="151"/>
    </location>
</feature>
<evidence type="ECO:0000256" key="1">
    <source>
        <dbReference type="SAM" id="MobiDB-lite"/>
    </source>
</evidence>
<feature type="region of interest" description="Disordered" evidence="1">
    <location>
        <begin position="247"/>
        <end position="300"/>
    </location>
</feature>
<keyword evidence="4" id="KW-1185">Reference proteome</keyword>
<reference evidence="4" key="1">
    <citation type="submission" date="2024-04" db="EMBL/GenBank/DDBJ databases">
        <authorList>
            <person name="Shaw F."/>
            <person name="Minotto A."/>
        </authorList>
    </citation>
    <scope>NUCLEOTIDE SEQUENCE [LARGE SCALE GENOMIC DNA]</scope>
</reference>
<feature type="region of interest" description="Disordered" evidence="1">
    <location>
        <begin position="1"/>
        <end position="218"/>
    </location>
</feature>
<evidence type="ECO:0000259" key="2">
    <source>
        <dbReference type="PROSITE" id="PS50195"/>
    </source>
</evidence>
<evidence type="ECO:0000313" key="4">
    <source>
        <dbReference type="Proteomes" id="UP001497453"/>
    </source>
</evidence>
<dbReference type="SUPFAM" id="SSF64268">
    <property type="entry name" value="PX domain"/>
    <property type="match status" value="1"/>
</dbReference>
<feature type="compositionally biased region" description="Polar residues" evidence="1">
    <location>
        <begin position="174"/>
        <end position="191"/>
    </location>
</feature>
<dbReference type="SMART" id="SM00312">
    <property type="entry name" value="PX"/>
    <property type="match status" value="1"/>
</dbReference>
<dbReference type="InterPro" id="IPR036871">
    <property type="entry name" value="PX_dom_sf"/>
</dbReference>
<dbReference type="Pfam" id="PF09325">
    <property type="entry name" value="Vps5"/>
    <property type="match status" value="1"/>
</dbReference>
<dbReference type="PANTHER" id="PTHR10555:SF170">
    <property type="entry name" value="FI18122P1"/>
    <property type="match status" value="1"/>
</dbReference>
<feature type="compositionally biased region" description="Low complexity" evidence="1">
    <location>
        <begin position="192"/>
        <end position="207"/>
    </location>
</feature>
<feature type="compositionally biased region" description="Low complexity" evidence="1">
    <location>
        <begin position="272"/>
        <end position="298"/>
    </location>
</feature>
<dbReference type="InterPro" id="IPR015404">
    <property type="entry name" value="Vps5_C"/>
</dbReference>
<feature type="compositionally biased region" description="Low complexity" evidence="1">
    <location>
        <begin position="161"/>
        <end position="172"/>
    </location>
</feature>
<proteinExistence type="predicted"/>
<accession>A0ABP1E4U2</accession>
<organism evidence="3 4">
    <name type="scientific">Somion occarium</name>
    <dbReference type="NCBI Taxonomy" id="3059160"/>
    <lineage>
        <taxon>Eukaryota</taxon>
        <taxon>Fungi</taxon>
        <taxon>Dikarya</taxon>
        <taxon>Basidiomycota</taxon>
        <taxon>Agaricomycotina</taxon>
        <taxon>Agaricomycetes</taxon>
        <taxon>Polyporales</taxon>
        <taxon>Cerrenaceae</taxon>
        <taxon>Somion</taxon>
    </lineage>
</organism>
<sequence length="695" mass="75500">MDGFDDLLAPSKALEQNPFADPFGRRSGSPDPWASFHQPTPSGFQDTDDGSEASASSRPIVADEALHSNAFGSDGLRDGSTSADSTARDNPLEASATTSDNHYDEVEASPVTLSPGVASPGFRESISRSPDDKFGSASQPPPREPSPPPALSPHAEPKPLSPTSPISTTPTPARTESPTPSNRVQSHSPRGSTTSLTSSTAATTSAAKHTPFYNPLDQPGGLGIDRSFAGLSLGGETLGGWQGAQATQNAWGSGSMAASEEDDDDDDKPILQARMQAQAQAAAKSATTSPATSTQQTTGQNGIHPVFAITVDDPQRVGDPIRGYIMYTVHTKTTSPLFSKSSFSVLRRYSDFLWLYETLSSNNPGVVVPPVPEKHPFGRFDTGFVERRRAALENSLKKMAAHPVLQKDSDFRFFLESDSFALDIKHRKAELAQEKGGVLASIGHSIAGPRFYETDEWFDKQKTYLDSLELQLRGLVKTIDQVSKQRADLSASIAEFAQALAELSTSDVGLGPQLAKSLAGLAEVERKAEEIQKIQSTEDVRTLMSTADEYARLINSVRLAFSSRIRTYHNWQNAESNVKRAKQMHEVNRSQGRTPGQLGSTLGIVADAERRSLDAKQEFEQVSKLVKSEVARFERERIDDFKQSLEGFLDGMIKRQKELIAAWELYQQGLLKRVDQGSQKQRPRPPSLDGQALTT</sequence>
<feature type="region of interest" description="Disordered" evidence="1">
    <location>
        <begin position="675"/>
        <end position="695"/>
    </location>
</feature>
<name>A0ABP1E4U2_9APHY</name>
<dbReference type="Gene3D" id="3.30.1520.10">
    <property type="entry name" value="Phox-like domain"/>
    <property type="match status" value="1"/>
</dbReference>
<protein>
    <recommendedName>
        <fullName evidence="2">PX domain-containing protein</fullName>
    </recommendedName>
</protein>
<evidence type="ECO:0000313" key="3">
    <source>
        <dbReference type="EMBL" id="CAL1715070.1"/>
    </source>
</evidence>
<feature type="domain" description="PX" evidence="2">
    <location>
        <begin position="305"/>
        <end position="421"/>
    </location>
</feature>
<feature type="compositionally biased region" description="Basic and acidic residues" evidence="1">
    <location>
        <begin position="125"/>
        <end position="134"/>
    </location>
</feature>
<dbReference type="PANTHER" id="PTHR10555">
    <property type="entry name" value="SORTING NEXIN"/>
    <property type="match status" value="1"/>
</dbReference>
<dbReference type="Proteomes" id="UP001497453">
    <property type="component" value="Chromosome 8"/>
</dbReference>
<dbReference type="Pfam" id="PF00787">
    <property type="entry name" value="PX"/>
    <property type="match status" value="1"/>
</dbReference>
<gene>
    <name evidence="3" type="ORF">GFSPODELE1_LOCUS10051</name>
</gene>
<dbReference type="InterPro" id="IPR001683">
    <property type="entry name" value="PX_dom"/>
</dbReference>
<dbReference type="InterPro" id="IPR027267">
    <property type="entry name" value="AH/BAR_dom_sf"/>
</dbReference>